<comment type="caution">
    <text evidence="1">The sequence shown here is derived from an EMBL/GenBank/DDBJ whole genome shotgun (WGS) entry which is preliminary data.</text>
</comment>
<reference evidence="1" key="1">
    <citation type="journal article" date="2020" name="Fungal Divers.">
        <title>Resolving the Mortierellaceae phylogeny through synthesis of multi-gene phylogenetics and phylogenomics.</title>
        <authorList>
            <person name="Vandepol N."/>
            <person name="Liber J."/>
            <person name="Desiro A."/>
            <person name="Na H."/>
            <person name="Kennedy M."/>
            <person name="Barry K."/>
            <person name="Grigoriev I.V."/>
            <person name="Miller A.N."/>
            <person name="O'Donnell K."/>
            <person name="Stajich J.E."/>
            <person name="Bonito G."/>
        </authorList>
    </citation>
    <scope>NUCLEOTIDE SEQUENCE</scope>
    <source>
        <strain evidence="1">MES-2147</strain>
    </source>
</reference>
<name>A0A9P6LPB6_9FUNG</name>
<evidence type="ECO:0000313" key="2">
    <source>
        <dbReference type="Proteomes" id="UP000749646"/>
    </source>
</evidence>
<organism evidence="1 2">
    <name type="scientific">Modicella reniformis</name>
    <dbReference type="NCBI Taxonomy" id="1440133"/>
    <lineage>
        <taxon>Eukaryota</taxon>
        <taxon>Fungi</taxon>
        <taxon>Fungi incertae sedis</taxon>
        <taxon>Mucoromycota</taxon>
        <taxon>Mortierellomycotina</taxon>
        <taxon>Mortierellomycetes</taxon>
        <taxon>Mortierellales</taxon>
        <taxon>Mortierellaceae</taxon>
        <taxon>Modicella</taxon>
    </lineage>
</organism>
<proteinExistence type="predicted"/>
<dbReference type="EMBL" id="JAAAHW010011394">
    <property type="protein sequence ID" value="KAF9919889.1"/>
    <property type="molecule type" value="Genomic_DNA"/>
</dbReference>
<evidence type="ECO:0000313" key="1">
    <source>
        <dbReference type="EMBL" id="KAF9919889.1"/>
    </source>
</evidence>
<keyword evidence="2" id="KW-1185">Reference proteome</keyword>
<protein>
    <submittedName>
        <fullName evidence="1">Uncharacterized protein</fullName>
    </submittedName>
</protein>
<feature type="non-terminal residue" evidence="1">
    <location>
        <position position="1"/>
    </location>
</feature>
<accession>A0A9P6LPB6</accession>
<gene>
    <name evidence="1" type="ORF">BGZ65_011727</name>
</gene>
<sequence>SDTCEYRSAAWNWLIENNPLYEDYVAVDRVGLQGEIVRDVREADPRHFPAREVFGTTILRQLDPGPRAGDFNLENINIGMEDNDNENELVNFKNPKLLAKIFPKYKQLVCIVASPPRAHGE</sequence>
<dbReference type="Proteomes" id="UP000749646">
    <property type="component" value="Unassembled WGS sequence"/>
</dbReference>
<dbReference type="AlphaFoldDB" id="A0A9P6LPB6"/>